<keyword evidence="4" id="KW-1185">Reference proteome</keyword>
<keyword evidence="2" id="KW-0812">Transmembrane</keyword>
<dbReference type="HOGENOM" id="CLU_2022594_0_0_10"/>
<proteinExistence type="predicted"/>
<evidence type="ECO:0000313" key="3">
    <source>
        <dbReference type="EMBL" id="ACF13894.1"/>
    </source>
</evidence>
<feature type="compositionally biased region" description="Basic and acidic residues" evidence="1">
    <location>
        <begin position="70"/>
        <end position="83"/>
    </location>
</feature>
<dbReference type="AlphaFoldDB" id="B3QRU1"/>
<dbReference type="Proteomes" id="UP000001208">
    <property type="component" value="Chromosome"/>
</dbReference>
<keyword evidence="2" id="KW-1133">Transmembrane helix</keyword>
<protein>
    <submittedName>
        <fullName evidence="3">Uncharacterized protein</fullName>
    </submittedName>
</protein>
<sequence length="122" mass="14091">MQYWAFYSHFLLDIFLLFLWNPTRRIKRRDQIFDAVSHYNPNHMNMKTSIYMSALLAVLFIGCGEKADTNKEVPSVEKTDSVETKGTTTATDSAENKIQDIKSEIENSSEKLDKIINELPKN</sequence>
<evidence type="ECO:0000256" key="1">
    <source>
        <dbReference type="SAM" id="MobiDB-lite"/>
    </source>
</evidence>
<name>B3QRU1_CHLT3</name>
<dbReference type="KEGG" id="cts:Ctha_1431"/>
<gene>
    <name evidence="3" type="ordered locus">Ctha_1431</name>
</gene>
<dbReference type="EMBL" id="CP001100">
    <property type="protein sequence ID" value="ACF13894.1"/>
    <property type="molecule type" value="Genomic_DNA"/>
</dbReference>
<feature type="transmembrane region" description="Helical" evidence="2">
    <location>
        <begin position="6"/>
        <end position="23"/>
    </location>
</feature>
<dbReference type="STRING" id="517418.Ctha_1431"/>
<organism evidence="3 4">
    <name type="scientific">Chloroherpeton thalassium (strain ATCC 35110 / GB-78)</name>
    <dbReference type="NCBI Taxonomy" id="517418"/>
    <lineage>
        <taxon>Bacteria</taxon>
        <taxon>Pseudomonadati</taxon>
        <taxon>Chlorobiota</taxon>
        <taxon>Chlorobiia</taxon>
        <taxon>Chlorobiales</taxon>
        <taxon>Chloroherpetonaceae</taxon>
        <taxon>Chloroherpeton</taxon>
    </lineage>
</organism>
<feature type="compositionally biased region" description="Polar residues" evidence="1">
    <location>
        <begin position="84"/>
        <end position="93"/>
    </location>
</feature>
<feature type="region of interest" description="Disordered" evidence="1">
    <location>
        <begin position="70"/>
        <end position="98"/>
    </location>
</feature>
<evidence type="ECO:0000313" key="4">
    <source>
        <dbReference type="Proteomes" id="UP000001208"/>
    </source>
</evidence>
<keyword evidence="2" id="KW-0472">Membrane</keyword>
<evidence type="ECO:0000256" key="2">
    <source>
        <dbReference type="SAM" id="Phobius"/>
    </source>
</evidence>
<accession>B3QRU1</accession>
<reference evidence="3 4" key="1">
    <citation type="submission" date="2008-06" db="EMBL/GenBank/DDBJ databases">
        <title>Complete sequence of Chloroherpeton thalassium ATCC 35110.</title>
        <authorList>
            <consortium name="US DOE Joint Genome Institute"/>
            <person name="Lucas S."/>
            <person name="Copeland A."/>
            <person name="Lapidus A."/>
            <person name="Glavina del Rio T."/>
            <person name="Dalin E."/>
            <person name="Tice H."/>
            <person name="Bruce D."/>
            <person name="Goodwin L."/>
            <person name="Pitluck S."/>
            <person name="Schmutz J."/>
            <person name="Larimer F."/>
            <person name="Land M."/>
            <person name="Hauser L."/>
            <person name="Kyrpides N."/>
            <person name="Mikhailova N."/>
            <person name="Liu Z."/>
            <person name="Li T."/>
            <person name="Zhao F."/>
            <person name="Overmann J."/>
            <person name="Bryant D.A."/>
            <person name="Richardson P."/>
        </authorList>
    </citation>
    <scope>NUCLEOTIDE SEQUENCE [LARGE SCALE GENOMIC DNA]</scope>
    <source>
        <strain evidence="4">ATCC 35110 / GB-78</strain>
    </source>
</reference>